<keyword evidence="2" id="KW-0863">Zinc-finger</keyword>
<dbReference type="InterPro" id="IPR051025">
    <property type="entry name" value="RhoGAP"/>
</dbReference>
<evidence type="ECO:0000256" key="2">
    <source>
        <dbReference type="ARBA" id="ARBA00022771"/>
    </source>
</evidence>
<dbReference type="InterPro" id="IPR000198">
    <property type="entry name" value="RhoGAP_dom"/>
</dbReference>
<dbReference type="InterPro" id="IPR027267">
    <property type="entry name" value="AH/BAR_dom_sf"/>
</dbReference>
<evidence type="ECO:0000256" key="6">
    <source>
        <dbReference type="SAM" id="MobiDB-lite"/>
    </source>
</evidence>
<evidence type="ECO:0000256" key="4">
    <source>
        <dbReference type="PROSITE-ProRule" id="PRU01077"/>
    </source>
</evidence>
<feature type="region of interest" description="Disordered" evidence="6">
    <location>
        <begin position="1079"/>
        <end position="1136"/>
    </location>
</feature>
<keyword evidence="2" id="KW-0479">Metal-binding</keyword>
<dbReference type="PANTHER" id="PTHR15228">
    <property type="entry name" value="SPERMATHECAL PHYSIOLOGY VARIANT"/>
    <property type="match status" value="1"/>
</dbReference>
<evidence type="ECO:0000259" key="8">
    <source>
        <dbReference type="PROSITE" id="PS51741"/>
    </source>
</evidence>
<dbReference type="SUPFAM" id="SSF48350">
    <property type="entry name" value="GTPase activation domain, GAP"/>
    <property type="match status" value="1"/>
</dbReference>
<dbReference type="Pfam" id="PF24235">
    <property type="entry name" value="RHG29_45_N"/>
    <property type="match status" value="1"/>
</dbReference>
<proteinExistence type="evidence at transcript level"/>
<dbReference type="InterPro" id="IPR057028">
    <property type="entry name" value="RHG29_45_N"/>
</dbReference>
<name>A0A6F9DEJ2_9ASCI</name>
<protein>
    <submittedName>
        <fullName evidence="9">Minor histocompatibility protein HA-1</fullName>
    </submittedName>
</protein>
<evidence type="ECO:0000256" key="5">
    <source>
        <dbReference type="SAM" id="Coils"/>
    </source>
</evidence>
<feature type="compositionally biased region" description="Low complexity" evidence="6">
    <location>
        <begin position="405"/>
        <end position="419"/>
    </location>
</feature>
<dbReference type="PROSITE" id="PS50238">
    <property type="entry name" value="RHOGAP"/>
    <property type="match status" value="1"/>
</dbReference>
<dbReference type="PANTHER" id="PTHR15228:SF25">
    <property type="entry name" value="F-BAR DOMAIN-CONTAINING PROTEIN"/>
    <property type="match status" value="1"/>
</dbReference>
<keyword evidence="2" id="KW-0862">Zinc</keyword>
<feature type="coiled-coil region" evidence="5">
    <location>
        <begin position="252"/>
        <end position="286"/>
    </location>
</feature>
<accession>A0A6F9DEJ2</accession>
<evidence type="ECO:0000256" key="1">
    <source>
        <dbReference type="ARBA" id="ARBA00022468"/>
    </source>
</evidence>
<feature type="compositionally biased region" description="Polar residues" evidence="6">
    <location>
        <begin position="975"/>
        <end position="985"/>
    </location>
</feature>
<feature type="compositionally biased region" description="Polar residues" evidence="6">
    <location>
        <begin position="1031"/>
        <end position="1044"/>
    </location>
</feature>
<evidence type="ECO:0000259" key="7">
    <source>
        <dbReference type="PROSITE" id="PS50238"/>
    </source>
</evidence>
<keyword evidence="1" id="KW-0343">GTPase activation</keyword>
<feature type="compositionally biased region" description="Polar residues" evidence="6">
    <location>
        <begin position="629"/>
        <end position="644"/>
    </location>
</feature>
<dbReference type="SMART" id="SM00324">
    <property type="entry name" value="RhoGAP"/>
    <property type="match status" value="1"/>
</dbReference>
<dbReference type="GO" id="GO:0005096">
    <property type="term" value="F:GTPase activator activity"/>
    <property type="evidence" value="ECO:0007669"/>
    <property type="project" value="UniProtKB-KW"/>
</dbReference>
<dbReference type="AlphaFoldDB" id="A0A6F9DEJ2"/>
<dbReference type="InterPro" id="IPR031160">
    <property type="entry name" value="F_BAR_dom"/>
</dbReference>
<dbReference type="GO" id="GO:0007165">
    <property type="term" value="P:signal transduction"/>
    <property type="evidence" value="ECO:0007669"/>
    <property type="project" value="InterPro"/>
</dbReference>
<keyword evidence="3 4" id="KW-0175">Coiled coil</keyword>
<dbReference type="GO" id="GO:0051056">
    <property type="term" value="P:regulation of small GTPase mediated signal transduction"/>
    <property type="evidence" value="ECO:0007669"/>
    <property type="project" value="UniProtKB-ARBA"/>
</dbReference>
<dbReference type="GO" id="GO:0008270">
    <property type="term" value="F:zinc ion binding"/>
    <property type="evidence" value="ECO:0007669"/>
    <property type="project" value="UniProtKB-KW"/>
</dbReference>
<feature type="compositionally biased region" description="Polar residues" evidence="6">
    <location>
        <begin position="1200"/>
        <end position="1227"/>
    </location>
</feature>
<gene>
    <name evidence="9" type="primary">Hmha1</name>
</gene>
<sequence length="1260" mass="139787">MNSNFRISDSLDSSNGGSSLANATNHLGHDAYSMSINSVGSSSSFEQSWDDKNHDDTKSLSQEGVFQLTKDLRHFSEALMALKSVFLEEIDLSDKSMRVMAHERLGELLNVLKSVVDKYAELKSEEFLEKARILIKHVKEFNYEDERTDVSTDIFRSINNLAMAFCTSASESLMGDIKISPPLSLSSSQSFDNLEGSNQPYISNDVLPDTSGSATITPTDGGVLSPALENVDHTLQNMDGGLEMAFDRAKILSKYLNELISYVKKKAALENEHAKALLKLSQATKHALSEQSFLPFQSLYCTSLDHDREFASNCQTMYMTTLLQQKFVEPLQAKKNEHDKQRKLIRDSWSREKRRLEEAISNMKKAKQSYQNKVQEYQKAKDAAIRAEGEQSQQTLPKHGGNIGSSSISSVLHSAASTSKMEKKKKLEEDTNIKATQAEHNYRAFVNEANRRQHDLEKNKVVYLQQLRDLIIQCDQTAKSVTVAYFQHHYQLYSPLPVQFQAMYEDARRYDPGFQYSDYIRNLPAQPYNDRSDFEFEKFALEGSSYLVQTASEESPYQSRGRRSKGISDTESSSSRSLDDISPSASPGDITRLSTQLRRPSEGSLSSEGVLDDKDGNSLAPPTDRNHEPTPNSSPLPKRNQMSKQAAKVVSNVRGAFKIPKKQPKATVFGVDFSICAQDAPDGIPYVVKRCIAEIDNRALTIKGIYRINGVKNRVEKICAQFESSPTSIDLSQHSPHDVSSVLKCFLRNLPEPLLRFNLYKQFLQIAKDYQQLIAETNEATRRANEEGNPLPPRPTEVLDSLVNRIRQTVDRLPMPNHNTLQYIISHLTRVAAHSKDNKMTASNLAIVFGPTLMRQVLTDGNESLIMLIDMPFQSRIVELLIEHKDFLFGTHSHQAGNIFPFPGFQQAPASFAPENVDENALTPDSAISETEDLATSVSDMSFVPDPTAARSSDILLNFDDSSGFSQPPEGAGGATSTDDNYASNTIDSFPISDAARSNESGTVLSNCSSLIDTGYTQDFQLSSTNPFVNNYRGNDAAPSSQGRPDSLEFGATHSARRPVDKSNLLVDFSPFENMHPEAASWEVDAPPPLTPKQGPKPREMESVPGPIAPRRTSKIRKQRRSVEDEDEHSRSASSSKLVNFVGRRLSATSFKFPAKRASLTKATSIDEESPKKPSEPPQTPTESHQGRKLPTLPPHVAHGQSTTLAGRTPPQVSLGSNGARKSSTLPLSLKYDEQVPQPAAKREILIGELSADGKEISFC</sequence>
<reference evidence="9" key="1">
    <citation type="submission" date="2020-04" db="EMBL/GenBank/DDBJ databases">
        <authorList>
            <person name="Neveu A P."/>
        </authorList>
    </citation>
    <scope>NUCLEOTIDE SEQUENCE</scope>
    <source>
        <tissue evidence="9">Whole embryo</tissue>
    </source>
</reference>
<feature type="region of interest" description="Disordered" evidence="6">
    <location>
        <begin position="381"/>
        <end position="434"/>
    </location>
</feature>
<dbReference type="InterPro" id="IPR054713">
    <property type="entry name" value="GMIP/FCHO2-like_FCH"/>
</dbReference>
<feature type="region of interest" description="Disordered" evidence="6">
    <location>
        <begin position="1031"/>
        <end position="1056"/>
    </location>
</feature>
<organism evidence="9">
    <name type="scientific">Phallusia mammillata</name>
    <dbReference type="NCBI Taxonomy" id="59560"/>
    <lineage>
        <taxon>Eukaryota</taxon>
        <taxon>Metazoa</taxon>
        <taxon>Chordata</taxon>
        <taxon>Tunicata</taxon>
        <taxon>Ascidiacea</taxon>
        <taxon>Phlebobranchia</taxon>
        <taxon>Ascidiidae</taxon>
        <taxon>Phallusia</taxon>
    </lineage>
</organism>
<feature type="domain" description="Rho-GAP" evidence="7">
    <location>
        <begin position="671"/>
        <end position="889"/>
    </location>
</feature>
<dbReference type="Gene3D" id="1.10.555.10">
    <property type="entry name" value="Rho GTPase activation protein"/>
    <property type="match status" value="1"/>
</dbReference>
<feature type="region of interest" description="Disordered" evidence="6">
    <location>
        <begin position="960"/>
        <end position="985"/>
    </location>
</feature>
<feature type="region of interest" description="Disordered" evidence="6">
    <location>
        <begin position="1157"/>
        <end position="1230"/>
    </location>
</feature>
<feature type="compositionally biased region" description="Polar residues" evidence="6">
    <location>
        <begin position="592"/>
        <end position="607"/>
    </location>
</feature>
<evidence type="ECO:0000313" key="9">
    <source>
        <dbReference type="EMBL" id="CAB3253538.1"/>
    </source>
</evidence>
<feature type="compositionally biased region" description="Low complexity" evidence="6">
    <location>
        <begin position="569"/>
        <end position="586"/>
    </location>
</feature>
<feature type="region of interest" description="Disordered" evidence="6">
    <location>
        <begin position="551"/>
        <end position="644"/>
    </location>
</feature>
<dbReference type="Gene3D" id="1.20.1270.60">
    <property type="entry name" value="Arfaptin homology (AH) domain/BAR domain"/>
    <property type="match status" value="1"/>
</dbReference>
<dbReference type="Pfam" id="PF00620">
    <property type="entry name" value="RhoGAP"/>
    <property type="match status" value="1"/>
</dbReference>
<dbReference type="SUPFAM" id="SSF103657">
    <property type="entry name" value="BAR/IMD domain-like"/>
    <property type="match status" value="1"/>
</dbReference>
<feature type="domain" description="F-BAR" evidence="8">
    <location>
        <begin position="229"/>
        <end position="515"/>
    </location>
</feature>
<dbReference type="PROSITE" id="PS51741">
    <property type="entry name" value="F_BAR"/>
    <property type="match status" value="1"/>
</dbReference>
<dbReference type="InterPro" id="IPR008936">
    <property type="entry name" value="Rho_GTPase_activation_prot"/>
</dbReference>
<dbReference type="Pfam" id="PF22699">
    <property type="entry name" value="GMIP-like_FCH"/>
    <property type="match status" value="1"/>
</dbReference>
<evidence type="ECO:0000256" key="3">
    <source>
        <dbReference type="ARBA" id="ARBA00023054"/>
    </source>
</evidence>
<dbReference type="EMBL" id="LR785789">
    <property type="protein sequence ID" value="CAB3253538.1"/>
    <property type="molecule type" value="mRNA"/>
</dbReference>